<keyword evidence="2" id="KW-1185">Reference proteome</keyword>
<sequence length="494" mass="54233">MSSSNKRQAAASPTVLDLDHVLVAVVQCMAAVKDVKAFLAALPPSARGSTHLAALHELLQAPHRAVLAIVSKPLDALWPLLHLDKITPAATHLVRDAMPIFLAASAGTSRVARPRYLDTVEWLRLWSTKLTHYTHDVNGAVFDPSRLLNVLRQCHQLQVVDLRWAADGHEIVEAVTTPLHRVRSLKFVCSSAASIALVDRWLASGHAEHLELTQAESHEAEAMLGPMLLKTTGLSSLALHYHERGVLAPLFAIAASFDRLARLSLSIPESDVASLLPFLKHLNKPQLRSLSLYCRQADLTGLVEVLASFPKLEELELSKCAFGGRPRATMMLPLTLRRVTFRELTATKATWDVLVTGLSRAHALTELSCCWCRLQPSVVKAIAKALSNWIHRGIRNIALDACNIDDDGASAMATALRRTTSQSGVCIDLCNARLSVQSYVALGDALTTCRGVSIELRPIDCEVFRTEATRRRITYHVDSRTNRLVLESPVPHLQ</sequence>
<dbReference type="GeneID" id="24125642"/>
<dbReference type="RefSeq" id="XP_012197096.1">
    <property type="nucleotide sequence ID" value="XM_012341706.1"/>
</dbReference>
<dbReference type="KEGG" id="spar:SPRG_03113"/>
<evidence type="ECO:0000313" key="2">
    <source>
        <dbReference type="Proteomes" id="UP000030745"/>
    </source>
</evidence>
<dbReference type="Gene3D" id="3.80.10.10">
    <property type="entry name" value="Ribonuclease Inhibitor"/>
    <property type="match status" value="2"/>
</dbReference>
<dbReference type="EMBL" id="KK583196">
    <property type="protein sequence ID" value="KDO31897.1"/>
    <property type="molecule type" value="Genomic_DNA"/>
</dbReference>
<protein>
    <recommendedName>
        <fullName evidence="3">F-box domain-containing protein</fullName>
    </recommendedName>
</protein>
<dbReference type="InterPro" id="IPR032675">
    <property type="entry name" value="LRR_dom_sf"/>
</dbReference>
<dbReference type="OrthoDB" id="10423615at2759"/>
<dbReference type="Proteomes" id="UP000030745">
    <property type="component" value="Unassembled WGS sequence"/>
</dbReference>
<name>A0A067CYL3_SAPPC</name>
<evidence type="ECO:0000313" key="1">
    <source>
        <dbReference type="EMBL" id="KDO31897.1"/>
    </source>
</evidence>
<reference evidence="1 2" key="1">
    <citation type="journal article" date="2013" name="PLoS Genet.">
        <title>Distinctive expansion of potential virulence genes in the genome of the oomycete fish pathogen Saprolegnia parasitica.</title>
        <authorList>
            <person name="Jiang R.H."/>
            <person name="de Bruijn I."/>
            <person name="Haas B.J."/>
            <person name="Belmonte R."/>
            <person name="Lobach L."/>
            <person name="Christie J."/>
            <person name="van den Ackerveken G."/>
            <person name="Bottin A."/>
            <person name="Bulone V."/>
            <person name="Diaz-Moreno S.M."/>
            <person name="Dumas B."/>
            <person name="Fan L."/>
            <person name="Gaulin E."/>
            <person name="Govers F."/>
            <person name="Grenville-Briggs L.J."/>
            <person name="Horner N.R."/>
            <person name="Levin J.Z."/>
            <person name="Mammella M."/>
            <person name="Meijer H.J."/>
            <person name="Morris P."/>
            <person name="Nusbaum C."/>
            <person name="Oome S."/>
            <person name="Phillips A.J."/>
            <person name="van Rooyen D."/>
            <person name="Rzeszutek E."/>
            <person name="Saraiva M."/>
            <person name="Secombes C.J."/>
            <person name="Seidl M.F."/>
            <person name="Snel B."/>
            <person name="Stassen J.H."/>
            <person name="Sykes S."/>
            <person name="Tripathy S."/>
            <person name="van den Berg H."/>
            <person name="Vega-Arreguin J.C."/>
            <person name="Wawra S."/>
            <person name="Young S.K."/>
            <person name="Zeng Q."/>
            <person name="Dieguez-Uribeondo J."/>
            <person name="Russ C."/>
            <person name="Tyler B.M."/>
            <person name="van West P."/>
        </authorList>
    </citation>
    <scope>NUCLEOTIDE SEQUENCE [LARGE SCALE GENOMIC DNA]</scope>
    <source>
        <strain evidence="1 2">CBS 223.65</strain>
    </source>
</reference>
<dbReference type="AlphaFoldDB" id="A0A067CYL3"/>
<organism evidence="1 2">
    <name type="scientific">Saprolegnia parasitica (strain CBS 223.65)</name>
    <dbReference type="NCBI Taxonomy" id="695850"/>
    <lineage>
        <taxon>Eukaryota</taxon>
        <taxon>Sar</taxon>
        <taxon>Stramenopiles</taxon>
        <taxon>Oomycota</taxon>
        <taxon>Saprolegniomycetes</taxon>
        <taxon>Saprolegniales</taxon>
        <taxon>Saprolegniaceae</taxon>
        <taxon>Saprolegnia</taxon>
    </lineage>
</organism>
<accession>A0A067CYL3</accession>
<dbReference type="OMA" id="ALHYHER"/>
<proteinExistence type="predicted"/>
<evidence type="ECO:0008006" key="3">
    <source>
        <dbReference type="Google" id="ProtNLM"/>
    </source>
</evidence>
<gene>
    <name evidence="1" type="ORF">SPRG_03113</name>
</gene>
<dbReference type="VEuPathDB" id="FungiDB:SPRG_03113"/>
<dbReference type="SUPFAM" id="SSF52047">
    <property type="entry name" value="RNI-like"/>
    <property type="match status" value="1"/>
</dbReference>